<gene>
    <name evidence="2" type="ORF">METZ01_LOCUS311099</name>
</gene>
<sequence>MRAFDIDEASPYQAGWQAPPDEEAVAQADEPADPSGVIGAIQGLDPSALHPDPQLGPQLKDNATAAINLMASSRDVHPTQGQALLKALQLLIS</sequence>
<accession>A0A382ND47</accession>
<protein>
    <submittedName>
        <fullName evidence="2">Uncharacterized protein</fullName>
    </submittedName>
</protein>
<name>A0A382ND47_9ZZZZ</name>
<evidence type="ECO:0000313" key="2">
    <source>
        <dbReference type="EMBL" id="SVC58245.1"/>
    </source>
</evidence>
<dbReference type="AlphaFoldDB" id="A0A382ND47"/>
<evidence type="ECO:0000256" key="1">
    <source>
        <dbReference type="SAM" id="MobiDB-lite"/>
    </source>
</evidence>
<feature type="region of interest" description="Disordered" evidence="1">
    <location>
        <begin position="1"/>
        <end position="36"/>
    </location>
</feature>
<dbReference type="EMBL" id="UINC01099177">
    <property type="protein sequence ID" value="SVC58245.1"/>
    <property type="molecule type" value="Genomic_DNA"/>
</dbReference>
<proteinExistence type="predicted"/>
<reference evidence="2" key="1">
    <citation type="submission" date="2018-05" db="EMBL/GenBank/DDBJ databases">
        <authorList>
            <person name="Lanie J.A."/>
            <person name="Ng W.-L."/>
            <person name="Kazmierczak K.M."/>
            <person name="Andrzejewski T.M."/>
            <person name="Davidsen T.M."/>
            <person name="Wayne K.J."/>
            <person name="Tettelin H."/>
            <person name="Glass J.I."/>
            <person name="Rusch D."/>
            <person name="Podicherti R."/>
            <person name="Tsui H.-C.T."/>
            <person name="Winkler M.E."/>
        </authorList>
    </citation>
    <scope>NUCLEOTIDE SEQUENCE</scope>
</reference>
<organism evidence="2">
    <name type="scientific">marine metagenome</name>
    <dbReference type="NCBI Taxonomy" id="408172"/>
    <lineage>
        <taxon>unclassified sequences</taxon>
        <taxon>metagenomes</taxon>
        <taxon>ecological metagenomes</taxon>
    </lineage>
</organism>